<dbReference type="EMBL" id="GBRH01163630">
    <property type="protein sequence ID" value="JAE34266.1"/>
    <property type="molecule type" value="Transcribed_RNA"/>
</dbReference>
<proteinExistence type="predicted"/>
<accession>A0A0A9HHC4</accession>
<dbReference type="AlphaFoldDB" id="A0A0A9HHC4"/>
<sequence length="46" mass="5307">MDNIFKLHGLPLCIIIVRPSFRRFTVQPVSVIVSVADMHKLNRMIT</sequence>
<reference evidence="1" key="1">
    <citation type="submission" date="2014-09" db="EMBL/GenBank/DDBJ databases">
        <authorList>
            <person name="Magalhaes I.L.F."/>
            <person name="Oliveira U."/>
            <person name="Santos F.R."/>
            <person name="Vidigal T.H.D.A."/>
            <person name="Brescovit A.D."/>
            <person name="Santos A.J."/>
        </authorList>
    </citation>
    <scope>NUCLEOTIDE SEQUENCE</scope>
    <source>
        <tissue evidence="1">Shoot tissue taken approximately 20 cm above the soil surface</tissue>
    </source>
</reference>
<reference evidence="1" key="2">
    <citation type="journal article" date="2015" name="Data Brief">
        <title>Shoot transcriptome of the giant reed, Arundo donax.</title>
        <authorList>
            <person name="Barrero R.A."/>
            <person name="Guerrero F.D."/>
            <person name="Moolhuijzen P."/>
            <person name="Goolsby J.A."/>
            <person name="Tidwell J."/>
            <person name="Bellgard S.E."/>
            <person name="Bellgard M.I."/>
        </authorList>
    </citation>
    <scope>NUCLEOTIDE SEQUENCE</scope>
    <source>
        <tissue evidence="1">Shoot tissue taken approximately 20 cm above the soil surface</tissue>
    </source>
</reference>
<name>A0A0A9HHC4_ARUDO</name>
<evidence type="ECO:0000313" key="1">
    <source>
        <dbReference type="EMBL" id="JAE34266.1"/>
    </source>
</evidence>
<organism evidence="1">
    <name type="scientific">Arundo donax</name>
    <name type="common">Giant reed</name>
    <name type="synonym">Donax arundinaceus</name>
    <dbReference type="NCBI Taxonomy" id="35708"/>
    <lineage>
        <taxon>Eukaryota</taxon>
        <taxon>Viridiplantae</taxon>
        <taxon>Streptophyta</taxon>
        <taxon>Embryophyta</taxon>
        <taxon>Tracheophyta</taxon>
        <taxon>Spermatophyta</taxon>
        <taxon>Magnoliopsida</taxon>
        <taxon>Liliopsida</taxon>
        <taxon>Poales</taxon>
        <taxon>Poaceae</taxon>
        <taxon>PACMAD clade</taxon>
        <taxon>Arundinoideae</taxon>
        <taxon>Arundineae</taxon>
        <taxon>Arundo</taxon>
    </lineage>
</organism>
<protein>
    <submittedName>
        <fullName evidence="1">Uncharacterized protein</fullName>
    </submittedName>
</protein>